<dbReference type="RefSeq" id="WP_189078719.1">
    <property type="nucleotide sequence ID" value="NZ_BMMX01000005.1"/>
</dbReference>
<reference evidence="3" key="1">
    <citation type="journal article" date="2014" name="Int. J. Syst. Evol. Microbiol.">
        <title>Complete genome sequence of Corynebacterium casei LMG S-19264T (=DSM 44701T), isolated from a smear-ripened cheese.</title>
        <authorList>
            <consortium name="US DOE Joint Genome Institute (JGI-PGF)"/>
            <person name="Walter F."/>
            <person name="Albersmeier A."/>
            <person name="Kalinowski J."/>
            <person name="Ruckert C."/>
        </authorList>
    </citation>
    <scope>NUCLEOTIDE SEQUENCE</scope>
    <source>
        <strain evidence="3">CGMCC 4.7299</strain>
    </source>
</reference>
<reference evidence="3" key="2">
    <citation type="submission" date="2020-09" db="EMBL/GenBank/DDBJ databases">
        <authorList>
            <person name="Sun Q."/>
            <person name="Zhou Y."/>
        </authorList>
    </citation>
    <scope>NUCLEOTIDE SEQUENCE</scope>
    <source>
        <strain evidence="3">CGMCC 4.7299</strain>
    </source>
</reference>
<evidence type="ECO:0000256" key="2">
    <source>
        <dbReference type="SAM" id="Phobius"/>
    </source>
</evidence>
<keyword evidence="4" id="KW-1185">Reference proteome</keyword>
<gene>
    <name evidence="3" type="ORF">GCM10012284_18620</name>
</gene>
<feature type="compositionally biased region" description="Gly residues" evidence="1">
    <location>
        <begin position="54"/>
        <end position="66"/>
    </location>
</feature>
<dbReference type="AlphaFoldDB" id="A0A8J3BWT3"/>
<dbReference type="EMBL" id="BMMX01000005">
    <property type="protein sequence ID" value="GGK84575.1"/>
    <property type="molecule type" value="Genomic_DNA"/>
</dbReference>
<protein>
    <submittedName>
        <fullName evidence="3">Uncharacterized protein</fullName>
    </submittedName>
</protein>
<keyword evidence="2" id="KW-0812">Transmembrane</keyword>
<feature type="transmembrane region" description="Helical" evidence="2">
    <location>
        <begin position="16"/>
        <end position="35"/>
    </location>
</feature>
<keyword evidence="2" id="KW-1133">Transmembrane helix</keyword>
<keyword evidence="2" id="KW-0472">Membrane</keyword>
<name>A0A8J3BWT3_9ACTN</name>
<sequence length="267" mass="28999">METTLHSFLLAVPQAAAIWMLLLLVAVAALALLALPDRRPEAAASVRHTPGFPAGSGPGGPPGGVAGETPDDEVRYESELAVATDRAATTATRMRTQWELAQEAVDTAWAAYEDADTAARRVIAATAYPVRRARRSRDERADRERFLHHAALAACRNRQISIAQLNDVLAHRGWDARLHPVMQEAALCRAVRAHRFACYQAAVAAERDAWAESERAAEALRGLRTEQRLVGATVKTDWWAEQWATTQPLPVARPVGSTVDGVHPIAA</sequence>
<feature type="region of interest" description="Disordered" evidence="1">
    <location>
        <begin position="44"/>
        <end position="70"/>
    </location>
</feature>
<dbReference type="Proteomes" id="UP000656042">
    <property type="component" value="Unassembled WGS sequence"/>
</dbReference>
<evidence type="ECO:0000313" key="4">
    <source>
        <dbReference type="Proteomes" id="UP000656042"/>
    </source>
</evidence>
<organism evidence="3 4">
    <name type="scientific">Mangrovihabitans endophyticus</name>
    <dbReference type="NCBI Taxonomy" id="1751298"/>
    <lineage>
        <taxon>Bacteria</taxon>
        <taxon>Bacillati</taxon>
        <taxon>Actinomycetota</taxon>
        <taxon>Actinomycetes</taxon>
        <taxon>Micromonosporales</taxon>
        <taxon>Micromonosporaceae</taxon>
        <taxon>Mangrovihabitans</taxon>
    </lineage>
</organism>
<proteinExistence type="predicted"/>
<evidence type="ECO:0000313" key="3">
    <source>
        <dbReference type="EMBL" id="GGK84575.1"/>
    </source>
</evidence>
<evidence type="ECO:0000256" key="1">
    <source>
        <dbReference type="SAM" id="MobiDB-lite"/>
    </source>
</evidence>
<accession>A0A8J3BWT3</accession>
<comment type="caution">
    <text evidence="3">The sequence shown here is derived from an EMBL/GenBank/DDBJ whole genome shotgun (WGS) entry which is preliminary data.</text>
</comment>